<evidence type="ECO:0000313" key="4">
    <source>
        <dbReference type="Proteomes" id="UP000668403"/>
    </source>
</evidence>
<dbReference type="InterPro" id="IPR000639">
    <property type="entry name" value="Epox_hydrolase-like"/>
</dbReference>
<dbReference type="Gene3D" id="3.40.50.1820">
    <property type="entry name" value="alpha/beta hydrolase"/>
    <property type="match status" value="1"/>
</dbReference>
<dbReference type="InterPro" id="IPR029058">
    <property type="entry name" value="AB_hydrolase_fold"/>
</dbReference>
<dbReference type="PANTHER" id="PTHR43798:SF31">
    <property type="entry name" value="AB HYDROLASE SUPERFAMILY PROTEIN YCLE"/>
    <property type="match status" value="1"/>
</dbReference>
<dbReference type="PRINTS" id="PR00412">
    <property type="entry name" value="EPOXHYDRLASE"/>
</dbReference>
<evidence type="ECO:0000313" key="3">
    <source>
        <dbReference type="EMBL" id="MBO2988584.1"/>
    </source>
</evidence>
<keyword evidence="1 3" id="KW-0378">Hydrolase</keyword>
<dbReference type="GO" id="GO:0016020">
    <property type="term" value="C:membrane"/>
    <property type="evidence" value="ECO:0007669"/>
    <property type="project" value="TreeGrafter"/>
</dbReference>
<dbReference type="Proteomes" id="UP000668403">
    <property type="component" value="Unassembled WGS sequence"/>
</dbReference>
<feature type="domain" description="AB hydrolase-1" evidence="2">
    <location>
        <begin position="17"/>
        <end position="247"/>
    </location>
</feature>
<keyword evidence="4" id="KW-1185">Reference proteome</keyword>
<evidence type="ECO:0000259" key="2">
    <source>
        <dbReference type="Pfam" id="PF12697"/>
    </source>
</evidence>
<reference evidence="3" key="1">
    <citation type="submission" date="2021-03" db="EMBL/GenBank/DDBJ databases">
        <title>Leucobacter chromiisoli sp. nov., isolated from chromium-containing soil of chemical plant.</title>
        <authorList>
            <person name="Xu Z."/>
        </authorList>
    </citation>
    <scope>NUCLEOTIDE SEQUENCE</scope>
    <source>
        <strain evidence="3">K 70/01</strain>
    </source>
</reference>
<accession>A0A939QJ00</accession>
<dbReference type="SUPFAM" id="SSF53474">
    <property type="entry name" value="alpha/beta-Hydrolases"/>
    <property type="match status" value="1"/>
</dbReference>
<protein>
    <submittedName>
        <fullName evidence="3">Alpha/beta fold hydrolase</fullName>
    </submittedName>
</protein>
<dbReference type="Pfam" id="PF12697">
    <property type="entry name" value="Abhydrolase_6"/>
    <property type="match status" value="1"/>
</dbReference>
<dbReference type="GO" id="GO:0016787">
    <property type="term" value="F:hydrolase activity"/>
    <property type="evidence" value="ECO:0007669"/>
    <property type="project" value="UniProtKB-KW"/>
</dbReference>
<name>A0A939QJ00_9MICO</name>
<evidence type="ECO:0000256" key="1">
    <source>
        <dbReference type="ARBA" id="ARBA00022801"/>
    </source>
</evidence>
<organism evidence="3 4">
    <name type="scientific">Leucobacter tardus</name>
    <dbReference type="NCBI Taxonomy" id="501483"/>
    <lineage>
        <taxon>Bacteria</taxon>
        <taxon>Bacillati</taxon>
        <taxon>Actinomycetota</taxon>
        <taxon>Actinomycetes</taxon>
        <taxon>Micrococcales</taxon>
        <taxon>Microbacteriaceae</taxon>
        <taxon>Leucobacter</taxon>
    </lineage>
</organism>
<dbReference type="PANTHER" id="PTHR43798">
    <property type="entry name" value="MONOACYLGLYCEROL LIPASE"/>
    <property type="match status" value="1"/>
</dbReference>
<dbReference type="EMBL" id="JAGFBF010000001">
    <property type="protein sequence ID" value="MBO2988584.1"/>
    <property type="molecule type" value="Genomic_DNA"/>
</dbReference>
<dbReference type="RefSeq" id="WP_208236047.1">
    <property type="nucleotide sequence ID" value="NZ_BAAAQU010000001.1"/>
</dbReference>
<dbReference type="AlphaFoldDB" id="A0A939QJ00"/>
<dbReference type="InterPro" id="IPR000073">
    <property type="entry name" value="AB_hydrolase_1"/>
</dbReference>
<dbReference type="InterPro" id="IPR050266">
    <property type="entry name" value="AB_hydrolase_sf"/>
</dbReference>
<gene>
    <name evidence="3" type="ORF">J4H85_01030</name>
</gene>
<sequence>MHSASDVPAPHASGTPVVLLHGVGLDRTMWDPLIARLETDGHRCIAIDLPGHGAQPPLREPQTLASLAADVLERLPNGAPDDRVHLVGFSLGALIAQHIARFAPDRVATLTSVNSVCRRTPDEAAKVEARLATAGDDFAEGVEASIERWYPAATTTVPPEVIAGTRRTLLANDLESYLHAYTVFVRGDREIGPELGAISAPALAITGELDPGSTPEMSRRLAAAIPDCRVTIVPGARHMMPVEDTPALAPAITAFIAASEGRSS</sequence>
<comment type="caution">
    <text evidence="3">The sequence shown here is derived from an EMBL/GenBank/DDBJ whole genome shotgun (WGS) entry which is preliminary data.</text>
</comment>
<proteinExistence type="predicted"/>